<dbReference type="RefSeq" id="XP_007399652.1">
    <property type="nucleotide sequence ID" value="XM_007399590.1"/>
</dbReference>
<feature type="region of interest" description="Disordered" evidence="1">
    <location>
        <begin position="179"/>
        <end position="207"/>
    </location>
</feature>
<dbReference type="AlphaFoldDB" id="K5VZ38"/>
<reference evidence="2 3" key="1">
    <citation type="journal article" date="2012" name="BMC Genomics">
        <title>Comparative genomics of the white-rot fungi, Phanerochaete carnosa and P. chrysosporium, to elucidate the genetic basis of the distinct wood types they colonize.</title>
        <authorList>
            <person name="Suzuki H."/>
            <person name="MacDonald J."/>
            <person name="Syed K."/>
            <person name="Salamov A."/>
            <person name="Hori C."/>
            <person name="Aerts A."/>
            <person name="Henrissat B."/>
            <person name="Wiebenga A."/>
            <person name="vanKuyk P.A."/>
            <person name="Barry K."/>
            <person name="Lindquist E."/>
            <person name="LaButti K."/>
            <person name="Lapidus A."/>
            <person name="Lucas S."/>
            <person name="Coutinho P."/>
            <person name="Gong Y."/>
            <person name="Samejima M."/>
            <person name="Mahadevan R."/>
            <person name="Abou-Zaid M."/>
            <person name="de Vries R.P."/>
            <person name="Igarashi K."/>
            <person name="Yadav J.S."/>
            <person name="Grigoriev I.V."/>
            <person name="Master E.R."/>
        </authorList>
    </citation>
    <scope>NUCLEOTIDE SEQUENCE [LARGE SCALE GENOMIC DNA]</scope>
    <source>
        <strain evidence="2 3">HHB-10118-sp</strain>
    </source>
</reference>
<feature type="region of interest" description="Disordered" evidence="1">
    <location>
        <begin position="71"/>
        <end position="99"/>
    </location>
</feature>
<feature type="region of interest" description="Disordered" evidence="1">
    <location>
        <begin position="1"/>
        <end position="38"/>
    </location>
</feature>
<dbReference type="Proteomes" id="UP000008370">
    <property type="component" value="Unassembled WGS sequence"/>
</dbReference>
<accession>K5VZ38</accession>
<feature type="region of interest" description="Disordered" evidence="1">
    <location>
        <begin position="255"/>
        <end position="285"/>
    </location>
</feature>
<dbReference type="InParanoid" id="K5VZ38"/>
<evidence type="ECO:0000313" key="2">
    <source>
        <dbReference type="EMBL" id="EKM51859.1"/>
    </source>
</evidence>
<organism evidence="2 3">
    <name type="scientific">Phanerochaete carnosa (strain HHB-10118-sp)</name>
    <name type="common">White-rot fungus</name>
    <name type="synonym">Peniophora carnosa</name>
    <dbReference type="NCBI Taxonomy" id="650164"/>
    <lineage>
        <taxon>Eukaryota</taxon>
        <taxon>Fungi</taxon>
        <taxon>Dikarya</taxon>
        <taxon>Basidiomycota</taxon>
        <taxon>Agaricomycotina</taxon>
        <taxon>Agaricomycetes</taxon>
        <taxon>Polyporales</taxon>
        <taxon>Phanerochaetaceae</taxon>
        <taxon>Phanerochaete</taxon>
    </lineage>
</organism>
<dbReference type="HOGENOM" id="CLU_809202_0_0_1"/>
<dbReference type="OrthoDB" id="3262135at2759"/>
<name>K5VZ38_PHACS</name>
<evidence type="ECO:0000313" key="3">
    <source>
        <dbReference type="Proteomes" id="UP000008370"/>
    </source>
</evidence>
<gene>
    <name evidence="2" type="ORF">PHACADRAFT_212476</name>
</gene>
<dbReference type="EMBL" id="JH930476">
    <property type="protein sequence ID" value="EKM51859.1"/>
    <property type="molecule type" value="Genomic_DNA"/>
</dbReference>
<keyword evidence="3" id="KW-1185">Reference proteome</keyword>
<protein>
    <submittedName>
        <fullName evidence="2">Uncharacterized protein</fullName>
    </submittedName>
</protein>
<dbReference type="KEGG" id="pco:PHACADRAFT_212476"/>
<feature type="region of interest" description="Disordered" evidence="1">
    <location>
        <begin position="45"/>
        <end position="64"/>
    </location>
</feature>
<sequence>MAAYYKPPSARVSISTSQRPPGESSSSHPYRPSSEVEEQSIYIFPVPSSVPSSPGGSSVFSAPSDLGDNLTISSVGRSRHSSISSQFTDSSRGHDGSTTRLSYVDEDEEAVFSPIVDVGLDSEVEVWEWTETEGGDDLPGTDGSWYFAASGSADTLPVREGGLLRRSSTSRTVLRHDSRAMHPRPTYMRSRTQSNTSAHSSHASRYTPQPRIRVPLLSFVTSFFSLDLDDPALRLLTHSTPESILFPGQASLLHDASGPGSSAPLRGACPSEEDKAVSGPPSEEDELHGLLRLLTDGSNSKSVRDGLAAVCESPLALAASPFALPGWSSLTSLCLFVGDVWTNGGRAWREFGASEVEPDAR</sequence>
<feature type="compositionally biased region" description="Low complexity" evidence="1">
    <location>
        <begin position="24"/>
        <end position="33"/>
    </location>
</feature>
<feature type="compositionally biased region" description="Polar residues" evidence="1">
    <location>
        <begin position="189"/>
        <end position="207"/>
    </location>
</feature>
<dbReference type="GeneID" id="18913237"/>
<evidence type="ECO:0000256" key="1">
    <source>
        <dbReference type="SAM" id="MobiDB-lite"/>
    </source>
</evidence>
<proteinExistence type="predicted"/>
<feature type="compositionally biased region" description="Low complexity" evidence="1">
    <location>
        <begin position="72"/>
        <end position="85"/>
    </location>
</feature>